<dbReference type="EMBL" id="LUEZ02000012">
    <property type="protein sequence ID" value="RDB28081.1"/>
    <property type="molecule type" value="Genomic_DNA"/>
</dbReference>
<proteinExistence type="predicted"/>
<evidence type="ECO:0000313" key="1">
    <source>
        <dbReference type="EMBL" id="RDB28081.1"/>
    </source>
</evidence>
<sequence length="77" mass="9122">MYYEDEILTSTDEFFLKGQQVIAQERIDHAAFQNRREEDTIAAEEEGLNVDCNIELLEGKLKWESLKKDLPEYLNRK</sequence>
<organism evidence="1 2">
    <name type="scientific">Hypsizygus marmoreus</name>
    <name type="common">White beech mushroom</name>
    <name type="synonym">Agaricus marmoreus</name>
    <dbReference type="NCBI Taxonomy" id="39966"/>
    <lineage>
        <taxon>Eukaryota</taxon>
        <taxon>Fungi</taxon>
        <taxon>Dikarya</taxon>
        <taxon>Basidiomycota</taxon>
        <taxon>Agaricomycotina</taxon>
        <taxon>Agaricomycetes</taxon>
        <taxon>Agaricomycetidae</taxon>
        <taxon>Agaricales</taxon>
        <taxon>Tricholomatineae</taxon>
        <taxon>Lyophyllaceae</taxon>
        <taxon>Hypsizygus</taxon>
    </lineage>
</organism>
<keyword evidence="2" id="KW-1185">Reference proteome</keyword>
<reference evidence="1" key="1">
    <citation type="submission" date="2018-04" db="EMBL/GenBank/DDBJ databases">
        <title>Whole genome sequencing of Hypsizygus marmoreus.</title>
        <authorList>
            <person name="Choi I.-G."/>
            <person name="Min B."/>
            <person name="Kim J.-G."/>
            <person name="Kim S."/>
            <person name="Oh Y.-L."/>
            <person name="Kong W.-S."/>
            <person name="Park H."/>
            <person name="Jeong J."/>
            <person name="Song E.-S."/>
        </authorList>
    </citation>
    <scope>NUCLEOTIDE SEQUENCE [LARGE SCALE GENOMIC DNA]</scope>
    <source>
        <strain evidence="1">51987-8</strain>
    </source>
</reference>
<comment type="caution">
    <text evidence="1">The sequence shown here is derived from an EMBL/GenBank/DDBJ whole genome shotgun (WGS) entry which is preliminary data.</text>
</comment>
<accession>A0A369K0D9</accession>
<gene>
    <name evidence="1" type="ORF">Hypma_001564</name>
</gene>
<dbReference type="AlphaFoldDB" id="A0A369K0D9"/>
<protein>
    <submittedName>
        <fullName evidence="1">Uncharacterized protein</fullName>
    </submittedName>
</protein>
<dbReference type="InParanoid" id="A0A369K0D9"/>
<name>A0A369K0D9_HYPMA</name>
<evidence type="ECO:0000313" key="2">
    <source>
        <dbReference type="Proteomes" id="UP000076154"/>
    </source>
</evidence>
<dbReference type="Proteomes" id="UP000076154">
    <property type="component" value="Unassembled WGS sequence"/>
</dbReference>